<accession>W1NZS5</accession>
<dbReference type="PANTHER" id="PTHR46929">
    <property type="entry name" value="EXPRESSED PROTEIN"/>
    <property type="match status" value="1"/>
</dbReference>
<dbReference type="KEGG" id="atr:18431246"/>
<name>W1NZS5_AMBTC</name>
<dbReference type="InterPro" id="IPR024752">
    <property type="entry name" value="Myb/SANT-like_dom"/>
</dbReference>
<gene>
    <name evidence="3" type="ORF">AMTR_s00003p00059470</name>
</gene>
<dbReference type="OrthoDB" id="76215at2759"/>
<evidence type="ECO:0000313" key="4">
    <source>
        <dbReference type="Proteomes" id="UP000017836"/>
    </source>
</evidence>
<evidence type="ECO:0000259" key="2">
    <source>
        <dbReference type="Pfam" id="PF12776"/>
    </source>
</evidence>
<evidence type="ECO:0000256" key="1">
    <source>
        <dbReference type="SAM" id="MobiDB-lite"/>
    </source>
</evidence>
<dbReference type="EMBL" id="KI394358">
    <property type="protein sequence ID" value="ERN03112.1"/>
    <property type="molecule type" value="Genomic_DNA"/>
</dbReference>
<keyword evidence="4" id="KW-1185">Reference proteome</keyword>
<sequence length="295" mass="33889">MDSPPPKRTRRRVPWTPTWDEFLIGLMVDQACKGQKIEKGFKKESWRYMLLEFNKKFNQNLDDEQLRNRYKHFTREYTIVMTLLGESAFVWDCTRNAVIANAETWDRYILEHPEAKPYRTKGLPLMEALGILFGNSNADGRYVLSSRSEEVMQESTSMIGGLESPAINNEHMATPNVKSLGSKGNMDALDKHKKSRSAAPTSSRRRKRVRKHESIIEALLEMAANSRLRASLDAEASSNQGLKNCIEELQAMEGLDDELLRKACEMLKDEKNATIFMTLEGHRRLVWVKEMCDAQ</sequence>
<dbReference type="HOGENOM" id="CLU_063793_0_0_1"/>
<reference evidence="4" key="1">
    <citation type="journal article" date="2013" name="Science">
        <title>The Amborella genome and the evolution of flowering plants.</title>
        <authorList>
            <consortium name="Amborella Genome Project"/>
        </authorList>
    </citation>
    <scope>NUCLEOTIDE SEQUENCE [LARGE SCALE GENOMIC DNA]</scope>
</reference>
<dbReference type="Pfam" id="PF12776">
    <property type="entry name" value="Myb_DNA-bind_3"/>
    <property type="match status" value="1"/>
</dbReference>
<dbReference type="OMA" id="IANAETW"/>
<dbReference type="Proteomes" id="UP000017836">
    <property type="component" value="Unassembled WGS sequence"/>
</dbReference>
<dbReference type="Gramene" id="ERN03112">
    <property type="protein sequence ID" value="ERN03112"/>
    <property type="gene ID" value="AMTR_s00003p00059470"/>
</dbReference>
<protein>
    <recommendedName>
        <fullName evidence="2">Myb/SANT-like domain-containing protein</fullName>
    </recommendedName>
</protein>
<evidence type="ECO:0000313" key="3">
    <source>
        <dbReference type="EMBL" id="ERN03112.1"/>
    </source>
</evidence>
<dbReference type="AlphaFoldDB" id="W1NZS5"/>
<dbReference type="PANTHER" id="PTHR46929:SF3">
    <property type="entry name" value="MYB_SANT-LIKE DOMAIN-CONTAINING PROTEIN"/>
    <property type="match status" value="1"/>
</dbReference>
<feature type="domain" description="Myb/SANT-like" evidence="2">
    <location>
        <begin position="15"/>
        <end position="108"/>
    </location>
</feature>
<proteinExistence type="predicted"/>
<feature type="region of interest" description="Disordered" evidence="1">
    <location>
        <begin position="174"/>
        <end position="210"/>
    </location>
</feature>
<organism evidence="3 4">
    <name type="scientific">Amborella trichopoda</name>
    <dbReference type="NCBI Taxonomy" id="13333"/>
    <lineage>
        <taxon>Eukaryota</taxon>
        <taxon>Viridiplantae</taxon>
        <taxon>Streptophyta</taxon>
        <taxon>Embryophyta</taxon>
        <taxon>Tracheophyta</taxon>
        <taxon>Spermatophyta</taxon>
        <taxon>Magnoliopsida</taxon>
        <taxon>Amborellales</taxon>
        <taxon>Amborellaceae</taxon>
        <taxon>Amborella</taxon>
    </lineage>
</organism>
<dbReference type="eggNOG" id="ENOG502QWB8">
    <property type="taxonomic scope" value="Eukaryota"/>
</dbReference>